<evidence type="ECO:0000313" key="5">
    <source>
        <dbReference type="Proteomes" id="UP000664073"/>
    </source>
</evidence>
<keyword evidence="3" id="KW-0812">Transmembrane</keyword>
<dbReference type="GO" id="GO:0015920">
    <property type="term" value="P:lipopolysaccharide transport"/>
    <property type="evidence" value="ECO:0007669"/>
    <property type="project" value="TreeGrafter"/>
</dbReference>
<accession>A0A939HIW1</accession>
<dbReference type="AlphaFoldDB" id="A0A939HIW1"/>
<dbReference type="PANTHER" id="PTHR30413">
    <property type="entry name" value="INNER MEMBRANE TRANSPORT PERMEASE"/>
    <property type="match status" value="1"/>
</dbReference>
<reference evidence="4" key="1">
    <citation type="submission" date="2021-03" db="EMBL/GenBank/DDBJ databases">
        <title>The complete genome sequence of Acetobacter sp. TBRC 12339.</title>
        <authorList>
            <person name="Charoenyingcharoen P."/>
            <person name="Yukphan P."/>
        </authorList>
    </citation>
    <scope>NUCLEOTIDE SEQUENCE</scope>
    <source>
        <strain evidence="4">TBRC 12339</strain>
    </source>
</reference>
<sequence length="289" mass="32431">MNDTPALPQTPSAPDTIQPVLRLVPQGGLSYFWRALNDIAQGFHYRMLALTLAWLDIRLRYRGSILGPFWLTGTTTIMVAAMGVLYSYLLEVNVHQYLPFLTFSIVLWSLVAGVLREGCTAFTSATRLIHSARMPYTLHVIRVLVRNILVFAHSVPVVLGVFLWFHVRPHHLAALLPATALWLVDCFFAIMLLGVLGARFRDTSPIVASLTQIAFFVTPVIWAPQLMATGQNWLLLDPFFPLIEILRAPFTGDIVQVAVWPAALGWSALLGLVTFCLFARMRTRLAYWV</sequence>
<keyword evidence="3" id="KW-0472">Membrane</keyword>
<dbReference type="EMBL" id="JAFVMH010000001">
    <property type="protein sequence ID" value="MBO1323550.1"/>
    <property type="molecule type" value="Genomic_DNA"/>
</dbReference>
<organism evidence="4 5">
    <name type="scientific">Acetobacter garciniae</name>
    <dbReference type="NCBI Taxonomy" id="2817435"/>
    <lineage>
        <taxon>Bacteria</taxon>
        <taxon>Pseudomonadati</taxon>
        <taxon>Pseudomonadota</taxon>
        <taxon>Alphaproteobacteria</taxon>
        <taxon>Acetobacterales</taxon>
        <taxon>Acetobacteraceae</taxon>
        <taxon>Acetobacter</taxon>
    </lineage>
</organism>
<protein>
    <submittedName>
        <fullName evidence="4">ABC transporter permease</fullName>
    </submittedName>
</protein>
<feature type="transmembrane region" description="Helical" evidence="3">
    <location>
        <begin position="171"/>
        <end position="194"/>
    </location>
</feature>
<keyword evidence="3" id="KW-1133">Transmembrane helix</keyword>
<feature type="transmembrane region" description="Helical" evidence="3">
    <location>
        <begin position="69"/>
        <end position="90"/>
    </location>
</feature>
<feature type="transmembrane region" description="Helical" evidence="3">
    <location>
        <begin position="258"/>
        <end position="279"/>
    </location>
</feature>
<proteinExistence type="inferred from homology"/>
<feature type="transmembrane region" description="Helical" evidence="3">
    <location>
        <begin position="143"/>
        <end position="165"/>
    </location>
</feature>
<gene>
    <name evidence="4" type="ORF">J2D77_00065</name>
</gene>
<dbReference type="PANTHER" id="PTHR30413:SF10">
    <property type="entry name" value="CAPSULE POLYSACCHARIDE EXPORT INNER-MEMBRANE PROTEIN CTRC"/>
    <property type="match status" value="1"/>
</dbReference>
<feature type="transmembrane region" description="Helical" evidence="3">
    <location>
        <begin position="206"/>
        <end position="227"/>
    </location>
</feature>
<name>A0A939HIW1_9PROT</name>
<evidence type="ECO:0000256" key="3">
    <source>
        <dbReference type="SAM" id="Phobius"/>
    </source>
</evidence>
<dbReference type="Proteomes" id="UP000664073">
    <property type="component" value="Unassembled WGS sequence"/>
</dbReference>
<keyword evidence="5" id="KW-1185">Reference proteome</keyword>
<feature type="transmembrane region" description="Helical" evidence="3">
    <location>
        <begin position="96"/>
        <end position="115"/>
    </location>
</feature>
<evidence type="ECO:0000256" key="1">
    <source>
        <dbReference type="ARBA" id="ARBA00007783"/>
    </source>
</evidence>
<dbReference type="RefSeq" id="WP_207843912.1">
    <property type="nucleotide sequence ID" value="NZ_JAFVMH010000001.1"/>
</dbReference>
<evidence type="ECO:0000256" key="2">
    <source>
        <dbReference type="ARBA" id="ARBA00022448"/>
    </source>
</evidence>
<evidence type="ECO:0000313" key="4">
    <source>
        <dbReference type="EMBL" id="MBO1323550.1"/>
    </source>
</evidence>
<comment type="caution">
    <text evidence="4">The sequence shown here is derived from an EMBL/GenBank/DDBJ whole genome shotgun (WGS) entry which is preliminary data.</text>
</comment>
<comment type="similarity">
    <text evidence="1">Belongs to the ABC-2 integral membrane protein family.</text>
</comment>
<keyword evidence="2" id="KW-0813">Transport</keyword>